<dbReference type="AlphaFoldDB" id="A0A0S3K988"/>
<reference evidence="1 3" key="2">
    <citation type="submission" date="2015-12" db="EMBL/GenBank/DDBJ databases">
        <authorList>
            <person name="Lauer A."/>
            <person name="Humrighouse B."/>
            <person name="Loparev V."/>
            <person name="Shewmaker P.L."/>
            <person name="Whitney A.M."/>
            <person name="McLaughlin R.W."/>
        </authorList>
    </citation>
    <scope>NUCLEOTIDE SEQUENCE [LARGE SCALE GENOMIC DNA]</scope>
    <source>
        <strain evidence="1 3">LMG 23085</strain>
    </source>
</reference>
<dbReference type="Proteomes" id="UP000183039">
    <property type="component" value="Unassembled WGS sequence"/>
</dbReference>
<dbReference type="EMBL" id="CP013614">
    <property type="protein sequence ID" value="ALS00880.1"/>
    <property type="molecule type" value="Genomic_DNA"/>
</dbReference>
<sequence length="128" mass="15351">MTSDYDSLAQEFLAGLIPEERTRLYNDLLALEDVHKLNQHSSYYTFKNLKRAVHRHSERRKRTFRYMNNLSNELVIHQIHEQHFFKNNYCIHVYFNATEYSYVFIDQLLAHLKAPATSPLRSFQEITV</sequence>
<keyword evidence="3" id="KW-1185">Reference proteome</keyword>
<dbReference type="EMBL" id="JXLC01000012">
    <property type="protein sequence ID" value="OJG91625.1"/>
    <property type="molecule type" value="Genomic_DNA"/>
</dbReference>
<dbReference type="RefSeq" id="WP_071877844.1">
    <property type="nucleotide sequence ID" value="NZ_JXLC01000012.1"/>
</dbReference>
<dbReference type="OrthoDB" id="2183731at2"/>
<proteinExistence type="predicted"/>
<accession>A0A0S3K988</accession>
<organism evidence="2 4">
    <name type="scientific">Enterococcus silesiacus</name>
    <dbReference type="NCBI Taxonomy" id="332949"/>
    <lineage>
        <taxon>Bacteria</taxon>
        <taxon>Bacillati</taxon>
        <taxon>Bacillota</taxon>
        <taxon>Bacilli</taxon>
        <taxon>Lactobacillales</taxon>
        <taxon>Enterococcaceae</taxon>
        <taxon>Enterococcus</taxon>
    </lineage>
</organism>
<dbReference type="Proteomes" id="UP000065511">
    <property type="component" value="Chromosome"/>
</dbReference>
<evidence type="ECO:0000313" key="1">
    <source>
        <dbReference type="EMBL" id="ALS00880.1"/>
    </source>
</evidence>
<evidence type="ECO:0000313" key="3">
    <source>
        <dbReference type="Proteomes" id="UP000065511"/>
    </source>
</evidence>
<evidence type="ECO:0000313" key="2">
    <source>
        <dbReference type="EMBL" id="OJG91625.1"/>
    </source>
</evidence>
<protein>
    <submittedName>
        <fullName evidence="2">Uncharacterized protein</fullName>
    </submittedName>
</protein>
<gene>
    <name evidence="1" type="ORF">ATZ33_05705</name>
    <name evidence="2" type="ORF">RV15_GL000509</name>
</gene>
<evidence type="ECO:0000313" key="4">
    <source>
        <dbReference type="Proteomes" id="UP000183039"/>
    </source>
</evidence>
<reference evidence="2 4" key="1">
    <citation type="submission" date="2014-12" db="EMBL/GenBank/DDBJ databases">
        <title>Draft genome sequences of 29 type strains of Enterococci.</title>
        <authorList>
            <person name="Zhong Z."/>
            <person name="Sun Z."/>
            <person name="Liu W."/>
            <person name="Zhang W."/>
            <person name="Zhang H."/>
        </authorList>
    </citation>
    <scope>NUCLEOTIDE SEQUENCE [LARGE SCALE GENOMIC DNA]</scope>
    <source>
        <strain evidence="2 4">DSM 22801</strain>
    </source>
</reference>
<name>A0A0S3K988_9ENTE</name>
<dbReference type="KEGG" id="ess:ATZ33_05705"/>